<comment type="caution">
    <text evidence="1">The sequence shown here is derived from an EMBL/GenBank/DDBJ whole genome shotgun (WGS) entry which is preliminary data.</text>
</comment>
<dbReference type="Proteomes" id="UP000233750">
    <property type="component" value="Unassembled WGS sequence"/>
</dbReference>
<evidence type="ECO:0000313" key="2">
    <source>
        <dbReference type="Proteomes" id="UP000233750"/>
    </source>
</evidence>
<organism evidence="1 2">
    <name type="scientific">Amycolatopsis echigonensis</name>
    <dbReference type="NCBI Taxonomy" id="2576905"/>
    <lineage>
        <taxon>Bacteria</taxon>
        <taxon>Bacillati</taxon>
        <taxon>Actinomycetota</taxon>
        <taxon>Actinomycetes</taxon>
        <taxon>Pseudonocardiales</taxon>
        <taxon>Pseudonocardiaceae</taxon>
        <taxon>Amycolatopsis</taxon>
    </lineage>
</organism>
<proteinExistence type="predicted"/>
<evidence type="ECO:0000313" key="1">
    <source>
        <dbReference type="EMBL" id="PKV95516.1"/>
    </source>
</evidence>
<keyword evidence="2" id="KW-1185">Reference proteome</keyword>
<protein>
    <submittedName>
        <fullName evidence="1">Uncharacterized protein</fullName>
    </submittedName>
</protein>
<sequence>MAARKAILWPMTFPNDRPAEAKFDMPVVLERIEGAVLLRVSGDVDNVTMPQLKAAFLRRWLSVRHRV</sequence>
<name>A0A2N3WNR8_9PSEU</name>
<reference evidence="1 2" key="1">
    <citation type="submission" date="2017-12" db="EMBL/GenBank/DDBJ databases">
        <title>Sequencing the genomes of 1000 Actinobacteria strains.</title>
        <authorList>
            <person name="Klenk H.-P."/>
        </authorList>
    </citation>
    <scope>NUCLEOTIDE SEQUENCE [LARGE SCALE GENOMIC DNA]</scope>
    <source>
        <strain evidence="1 2">DSM 45165</strain>
    </source>
</reference>
<dbReference type="EMBL" id="PJMY01000003">
    <property type="protein sequence ID" value="PKV95516.1"/>
    <property type="molecule type" value="Genomic_DNA"/>
</dbReference>
<dbReference type="AlphaFoldDB" id="A0A2N3WNR8"/>
<accession>A0A2N3WNR8</accession>
<gene>
    <name evidence="1" type="ORF">ATK30_6438</name>
</gene>